<dbReference type="SUPFAM" id="SSF55486">
    <property type="entry name" value="Metalloproteases ('zincins'), catalytic domain"/>
    <property type="match status" value="1"/>
</dbReference>
<gene>
    <name evidence="2" type="ORF">HPB51_026396</name>
</gene>
<evidence type="ECO:0000313" key="2">
    <source>
        <dbReference type="EMBL" id="KAH7997508.1"/>
    </source>
</evidence>
<organism evidence="2 3">
    <name type="scientific">Rhipicephalus microplus</name>
    <name type="common">Cattle tick</name>
    <name type="synonym">Boophilus microplus</name>
    <dbReference type="NCBI Taxonomy" id="6941"/>
    <lineage>
        <taxon>Eukaryota</taxon>
        <taxon>Metazoa</taxon>
        <taxon>Ecdysozoa</taxon>
        <taxon>Arthropoda</taxon>
        <taxon>Chelicerata</taxon>
        <taxon>Arachnida</taxon>
        <taxon>Acari</taxon>
        <taxon>Parasitiformes</taxon>
        <taxon>Ixodida</taxon>
        <taxon>Ixodoidea</taxon>
        <taxon>Ixodidae</taxon>
        <taxon>Rhipicephalinae</taxon>
        <taxon>Rhipicephalus</taxon>
        <taxon>Boophilus</taxon>
    </lineage>
</organism>
<dbReference type="GO" id="GO:0004222">
    <property type="term" value="F:metalloendopeptidase activity"/>
    <property type="evidence" value="ECO:0007669"/>
    <property type="project" value="InterPro"/>
</dbReference>
<feature type="transmembrane region" description="Helical" evidence="1">
    <location>
        <begin position="6"/>
        <end position="24"/>
    </location>
</feature>
<dbReference type="Proteomes" id="UP000821866">
    <property type="component" value="Unassembled WGS sequence"/>
</dbReference>
<evidence type="ECO:0008006" key="4">
    <source>
        <dbReference type="Google" id="ProtNLM"/>
    </source>
</evidence>
<sequence>MVITAATLLLLVVIGAVLLAYFYGSKMKRKKVATCVTDDCIAFGEELSAAINKAADPCHDFHAYVCGTGDNPVISTPDSKHPLDIIVDLALNWQMNFLFDITNSVVRESATLLILRGRLDAAWEQGMRSPRTPDQYYIY</sequence>
<keyword evidence="1" id="KW-1133">Transmembrane helix</keyword>
<keyword evidence="1" id="KW-0472">Membrane</keyword>
<dbReference type="Gene3D" id="3.40.390.10">
    <property type="entry name" value="Collagenase (Catalytic Domain)"/>
    <property type="match status" value="1"/>
</dbReference>
<evidence type="ECO:0000256" key="1">
    <source>
        <dbReference type="SAM" id="Phobius"/>
    </source>
</evidence>
<dbReference type="GO" id="GO:0006508">
    <property type="term" value="P:proteolysis"/>
    <property type="evidence" value="ECO:0007669"/>
    <property type="project" value="InterPro"/>
</dbReference>
<dbReference type="EMBL" id="JABSTU010000261">
    <property type="protein sequence ID" value="KAH7997508.1"/>
    <property type="molecule type" value="Genomic_DNA"/>
</dbReference>
<dbReference type="PROSITE" id="PS51885">
    <property type="entry name" value="NEPRILYSIN"/>
    <property type="match status" value="1"/>
</dbReference>
<reference evidence="2" key="1">
    <citation type="journal article" date="2020" name="Cell">
        <title>Large-Scale Comparative Analyses of Tick Genomes Elucidate Their Genetic Diversity and Vector Capacities.</title>
        <authorList>
            <consortium name="Tick Genome and Microbiome Consortium (TIGMIC)"/>
            <person name="Jia N."/>
            <person name="Wang J."/>
            <person name="Shi W."/>
            <person name="Du L."/>
            <person name="Sun Y."/>
            <person name="Zhan W."/>
            <person name="Jiang J.F."/>
            <person name="Wang Q."/>
            <person name="Zhang B."/>
            <person name="Ji P."/>
            <person name="Bell-Sakyi L."/>
            <person name="Cui X.M."/>
            <person name="Yuan T.T."/>
            <person name="Jiang B.G."/>
            <person name="Yang W.F."/>
            <person name="Lam T.T."/>
            <person name="Chang Q.C."/>
            <person name="Ding S.J."/>
            <person name="Wang X.J."/>
            <person name="Zhu J.G."/>
            <person name="Ruan X.D."/>
            <person name="Zhao L."/>
            <person name="Wei J.T."/>
            <person name="Ye R.Z."/>
            <person name="Que T.C."/>
            <person name="Du C.H."/>
            <person name="Zhou Y.H."/>
            <person name="Cheng J.X."/>
            <person name="Dai P.F."/>
            <person name="Guo W.B."/>
            <person name="Han X.H."/>
            <person name="Huang E.J."/>
            <person name="Li L.F."/>
            <person name="Wei W."/>
            <person name="Gao Y.C."/>
            <person name="Liu J.Z."/>
            <person name="Shao H.Z."/>
            <person name="Wang X."/>
            <person name="Wang C.C."/>
            <person name="Yang T.C."/>
            <person name="Huo Q.B."/>
            <person name="Li W."/>
            <person name="Chen H.Y."/>
            <person name="Chen S.E."/>
            <person name="Zhou L.G."/>
            <person name="Ni X.B."/>
            <person name="Tian J.H."/>
            <person name="Sheng Y."/>
            <person name="Liu T."/>
            <person name="Pan Y.S."/>
            <person name="Xia L.Y."/>
            <person name="Li J."/>
            <person name="Zhao F."/>
            <person name="Cao W.C."/>
        </authorList>
    </citation>
    <scope>NUCLEOTIDE SEQUENCE</scope>
    <source>
        <strain evidence="2">Rmic-2018</strain>
    </source>
</reference>
<protein>
    <recommendedName>
        <fullName evidence="4">Peptidase M13 N-terminal domain-containing protein</fullName>
    </recommendedName>
</protein>
<comment type="caution">
    <text evidence="2">The sequence shown here is derived from an EMBL/GenBank/DDBJ whole genome shotgun (WGS) entry which is preliminary data.</text>
</comment>
<dbReference type="InterPro" id="IPR000718">
    <property type="entry name" value="Peptidase_M13"/>
</dbReference>
<reference evidence="2" key="2">
    <citation type="submission" date="2021-09" db="EMBL/GenBank/DDBJ databases">
        <authorList>
            <person name="Jia N."/>
            <person name="Wang J."/>
            <person name="Shi W."/>
            <person name="Du L."/>
            <person name="Sun Y."/>
            <person name="Zhan W."/>
            <person name="Jiang J."/>
            <person name="Wang Q."/>
            <person name="Zhang B."/>
            <person name="Ji P."/>
            <person name="Sakyi L.B."/>
            <person name="Cui X."/>
            <person name="Yuan T."/>
            <person name="Jiang B."/>
            <person name="Yang W."/>
            <person name="Lam T.T.-Y."/>
            <person name="Chang Q."/>
            <person name="Ding S."/>
            <person name="Wang X."/>
            <person name="Zhu J."/>
            <person name="Ruan X."/>
            <person name="Zhao L."/>
            <person name="Wei J."/>
            <person name="Que T."/>
            <person name="Du C."/>
            <person name="Cheng J."/>
            <person name="Dai P."/>
            <person name="Han X."/>
            <person name="Huang E."/>
            <person name="Gao Y."/>
            <person name="Liu J."/>
            <person name="Shao H."/>
            <person name="Ye R."/>
            <person name="Li L."/>
            <person name="Wei W."/>
            <person name="Wang X."/>
            <person name="Wang C."/>
            <person name="Huo Q."/>
            <person name="Li W."/>
            <person name="Guo W."/>
            <person name="Chen H."/>
            <person name="Chen S."/>
            <person name="Zhou L."/>
            <person name="Zhou L."/>
            <person name="Ni X."/>
            <person name="Tian J."/>
            <person name="Zhou Y."/>
            <person name="Sheng Y."/>
            <person name="Liu T."/>
            <person name="Pan Y."/>
            <person name="Xia L."/>
            <person name="Li J."/>
            <person name="Zhao F."/>
            <person name="Cao W."/>
        </authorList>
    </citation>
    <scope>NUCLEOTIDE SEQUENCE</scope>
    <source>
        <strain evidence="2">Rmic-2018</strain>
        <tissue evidence="2">Larvae</tissue>
    </source>
</reference>
<name>A0A9J6D319_RHIMP</name>
<dbReference type="VEuPathDB" id="VectorBase:LOC119168676"/>
<dbReference type="AlphaFoldDB" id="A0A9J6D319"/>
<evidence type="ECO:0000313" key="3">
    <source>
        <dbReference type="Proteomes" id="UP000821866"/>
    </source>
</evidence>
<accession>A0A9J6D319</accession>
<keyword evidence="1" id="KW-0812">Transmembrane</keyword>
<keyword evidence="3" id="KW-1185">Reference proteome</keyword>
<dbReference type="InterPro" id="IPR024079">
    <property type="entry name" value="MetalloPept_cat_dom_sf"/>
</dbReference>
<proteinExistence type="predicted"/>